<dbReference type="Proteomes" id="UP000193450">
    <property type="component" value="Chromosome"/>
</dbReference>
<dbReference type="InterPro" id="IPR013324">
    <property type="entry name" value="RNA_pol_sigma_r3/r4-like"/>
</dbReference>
<dbReference type="Gene3D" id="1.10.1740.10">
    <property type="match status" value="1"/>
</dbReference>
<dbReference type="CDD" id="cd06171">
    <property type="entry name" value="Sigma70_r4"/>
    <property type="match status" value="1"/>
</dbReference>
<dbReference type="GO" id="GO:0003677">
    <property type="term" value="F:DNA binding"/>
    <property type="evidence" value="ECO:0007669"/>
    <property type="project" value="InterPro"/>
</dbReference>
<keyword evidence="2" id="KW-0805">Transcription regulation</keyword>
<evidence type="ECO:0000256" key="2">
    <source>
        <dbReference type="ARBA" id="ARBA00023015"/>
    </source>
</evidence>
<dbReference type="NCBIfam" id="TIGR02937">
    <property type="entry name" value="sigma70-ECF"/>
    <property type="match status" value="1"/>
</dbReference>
<evidence type="ECO:0000256" key="3">
    <source>
        <dbReference type="ARBA" id="ARBA00023082"/>
    </source>
</evidence>
<evidence type="ECO:0000256" key="1">
    <source>
        <dbReference type="ARBA" id="ARBA00010641"/>
    </source>
</evidence>
<dbReference type="SUPFAM" id="SSF88659">
    <property type="entry name" value="Sigma3 and sigma4 domains of RNA polymerase sigma factors"/>
    <property type="match status" value="1"/>
</dbReference>
<evidence type="ECO:0008006" key="9">
    <source>
        <dbReference type="Google" id="ProtNLM"/>
    </source>
</evidence>
<feature type="domain" description="RNA polymerase sigma factor 70 region 4 type 2" evidence="6">
    <location>
        <begin position="122"/>
        <end position="169"/>
    </location>
</feature>
<dbReference type="InterPro" id="IPR013325">
    <property type="entry name" value="RNA_pol_sigma_r2"/>
</dbReference>
<dbReference type="InterPro" id="IPR007627">
    <property type="entry name" value="RNA_pol_sigma70_r2"/>
</dbReference>
<reference evidence="7 8" key="1">
    <citation type="submission" date="2016-11" db="EMBL/GenBank/DDBJ databases">
        <title>Trade-off between light-utilization and light-protection in marine flavobacteria.</title>
        <authorList>
            <person name="Kumagai Y."/>
        </authorList>
    </citation>
    <scope>NUCLEOTIDE SEQUENCE [LARGE SCALE GENOMIC DNA]</scope>
    <source>
        <strain evidence="7 8">NBRC 107125</strain>
    </source>
</reference>
<evidence type="ECO:0000313" key="7">
    <source>
        <dbReference type="EMBL" id="ARN73795.1"/>
    </source>
</evidence>
<keyword evidence="4" id="KW-0804">Transcription</keyword>
<dbReference type="InterPro" id="IPR039425">
    <property type="entry name" value="RNA_pol_sigma-70-like"/>
</dbReference>
<feature type="domain" description="RNA polymerase sigma-70 region 2" evidence="5">
    <location>
        <begin position="27"/>
        <end position="85"/>
    </location>
</feature>
<evidence type="ECO:0000259" key="5">
    <source>
        <dbReference type="Pfam" id="PF04542"/>
    </source>
</evidence>
<dbReference type="Gene3D" id="1.10.10.10">
    <property type="entry name" value="Winged helix-like DNA-binding domain superfamily/Winged helix DNA-binding domain"/>
    <property type="match status" value="1"/>
</dbReference>
<accession>A0A1X9ND10</accession>
<evidence type="ECO:0000313" key="8">
    <source>
        <dbReference type="Proteomes" id="UP000193450"/>
    </source>
</evidence>
<proteinExistence type="inferred from homology"/>
<dbReference type="GO" id="GO:0016987">
    <property type="term" value="F:sigma factor activity"/>
    <property type="evidence" value="ECO:0007669"/>
    <property type="project" value="UniProtKB-KW"/>
</dbReference>
<gene>
    <name evidence="7" type="ORF">BST96_06510</name>
</gene>
<organism evidence="7 8">
    <name type="scientific">Oceanicoccus sagamiensis</name>
    <dbReference type="NCBI Taxonomy" id="716816"/>
    <lineage>
        <taxon>Bacteria</taxon>
        <taxon>Pseudomonadati</taxon>
        <taxon>Pseudomonadota</taxon>
        <taxon>Gammaproteobacteria</taxon>
        <taxon>Cellvibrionales</taxon>
        <taxon>Spongiibacteraceae</taxon>
        <taxon>Oceanicoccus</taxon>
    </lineage>
</organism>
<dbReference type="Pfam" id="PF08281">
    <property type="entry name" value="Sigma70_r4_2"/>
    <property type="match status" value="1"/>
</dbReference>
<evidence type="ECO:0000259" key="6">
    <source>
        <dbReference type="Pfam" id="PF08281"/>
    </source>
</evidence>
<comment type="similarity">
    <text evidence="1">Belongs to the sigma-70 factor family. ECF subfamily.</text>
</comment>
<keyword evidence="8" id="KW-1185">Reference proteome</keyword>
<sequence length="194" mass="22240">MVAKPDNNKTSSILSSVYSAFLGSESALRRYLGRFLYRQEDIDDMVQETFLRAYRATRQRDIEFPKAYLFRVAKSVAMRELGRKAHQMTDYLEEAAAEEAPQPGSLEEHLQAEQTIQLYCNAIAELPPQCRRVFLMRKYQALSHKEIARELNISVGAVEKQVTLGIRRCMTYMEKQEAAADSSLPPAHQEHSHD</sequence>
<protein>
    <recommendedName>
        <fullName evidence="9">RNA polymerase subunit sigma-70</fullName>
    </recommendedName>
</protein>
<dbReference type="InterPro" id="IPR013249">
    <property type="entry name" value="RNA_pol_sigma70_r4_t2"/>
</dbReference>
<dbReference type="KEGG" id="osg:BST96_06510"/>
<evidence type="ECO:0000256" key="4">
    <source>
        <dbReference type="ARBA" id="ARBA00023163"/>
    </source>
</evidence>
<dbReference type="PANTHER" id="PTHR43133">
    <property type="entry name" value="RNA POLYMERASE ECF-TYPE SIGMA FACTO"/>
    <property type="match status" value="1"/>
</dbReference>
<dbReference type="STRING" id="716816.BST96_06510"/>
<dbReference type="PANTHER" id="PTHR43133:SF63">
    <property type="entry name" value="RNA POLYMERASE SIGMA FACTOR FECI-RELATED"/>
    <property type="match status" value="1"/>
</dbReference>
<keyword evidence="3" id="KW-0731">Sigma factor</keyword>
<dbReference type="SUPFAM" id="SSF88946">
    <property type="entry name" value="Sigma2 domain of RNA polymerase sigma factors"/>
    <property type="match status" value="1"/>
</dbReference>
<dbReference type="EMBL" id="CP019343">
    <property type="protein sequence ID" value="ARN73795.1"/>
    <property type="molecule type" value="Genomic_DNA"/>
</dbReference>
<dbReference type="GO" id="GO:0006352">
    <property type="term" value="P:DNA-templated transcription initiation"/>
    <property type="evidence" value="ECO:0007669"/>
    <property type="project" value="InterPro"/>
</dbReference>
<name>A0A1X9ND10_9GAMM</name>
<dbReference type="AlphaFoldDB" id="A0A1X9ND10"/>
<dbReference type="Pfam" id="PF04542">
    <property type="entry name" value="Sigma70_r2"/>
    <property type="match status" value="1"/>
</dbReference>
<dbReference type="InterPro" id="IPR036388">
    <property type="entry name" value="WH-like_DNA-bd_sf"/>
</dbReference>
<dbReference type="InterPro" id="IPR014284">
    <property type="entry name" value="RNA_pol_sigma-70_dom"/>
</dbReference>